<evidence type="ECO:0000256" key="7">
    <source>
        <dbReference type="ARBA" id="ARBA00022840"/>
    </source>
</evidence>
<dbReference type="FunFam" id="3.20.180.20:FF:000002">
    <property type="entry name" value="Cytoplasmic dynein heavy chain 1"/>
    <property type="match status" value="1"/>
</dbReference>
<evidence type="ECO:0000256" key="9">
    <source>
        <dbReference type="ARBA" id="ARBA00023054"/>
    </source>
</evidence>
<evidence type="ECO:0000256" key="1">
    <source>
        <dbReference type="ARBA" id="ARBA00004138"/>
    </source>
</evidence>
<comment type="similarity">
    <text evidence="3">Belongs to the dynein heavy chain family.</text>
</comment>
<dbReference type="PANTHER" id="PTHR45703:SF22">
    <property type="entry name" value="DYNEIN CYTOPLASMIC 2 HEAVY CHAIN 1"/>
    <property type="match status" value="1"/>
</dbReference>
<dbReference type="Pfam" id="PF08393">
    <property type="entry name" value="DHC_N2"/>
    <property type="match status" value="1"/>
</dbReference>
<evidence type="ECO:0000313" key="15">
    <source>
        <dbReference type="WBParaSite" id="SBAD_0000706101-mRNA-1"/>
    </source>
</evidence>
<dbReference type="AlphaFoldDB" id="A0A183IT51"/>
<dbReference type="GO" id="GO:0005874">
    <property type="term" value="C:microtubule"/>
    <property type="evidence" value="ECO:0007669"/>
    <property type="project" value="UniProtKB-KW"/>
</dbReference>
<protein>
    <submittedName>
        <fullName evidence="15">Cytoplasmic dynein 2 heavy chain 1</fullName>
    </submittedName>
</protein>
<keyword evidence="10" id="KW-0969">Cilium</keyword>
<dbReference type="InterPro" id="IPR042222">
    <property type="entry name" value="Dynein_2_N"/>
</dbReference>
<evidence type="ECO:0000256" key="11">
    <source>
        <dbReference type="ARBA" id="ARBA00023175"/>
    </source>
</evidence>
<dbReference type="Gene3D" id="1.20.140.100">
    <property type="entry name" value="Dynein heavy chain, N-terminal domain 2"/>
    <property type="match status" value="1"/>
</dbReference>
<evidence type="ECO:0000256" key="4">
    <source>
        <dbReference type="ARBA" id="ARBA00022490"/>
    </source>
</evidence>
<accession>A0A183IT51</accession>
<comment type="subcellular location">
    <subcellularLocation>
        <location evidence="1">Cell projection</location>
        <location evidence="1">Cilium</location>
    </subcellularLocation>
    <subcellularLocation>
        <location evidence="2">Cytoplasm</location>
        <location evidence="2">Cytoskeleton</location>
    </subcellularLocation>
</comment>
<evidence type="ECO:0000256" key="12">
    <source>
        <dbReference type="ARBA" id="ARBA00023212"/>
    </source>
</evidence>
<dbReference type="PANTHER" id="PTHR45703">
    <property type="entry name" value="DYNEIN HEAVY CHAIN"/>
    <property type="match status" value="1"/>
</dbReference>
<dbReference type="SUPFAM" id="SSF52540">
    <property type="entry name" value="P-loop containing nucleoside triphosphate hydrolases"/>
    <property type="match status" value="2"/>
</dbReference>
<dbReference type="InterPro" id="IPR003593">
    <property type="entry name" value="AAA+_ATPase"/>
</dbReference>
<evidence type="ECO:0000256" key="5">
    <source>
        <dbReference type="ARBA" id="ARBA00022701"/>
    </source>
</evidence>
<evidence type="ECO:0000256" key="6">
    <source>
        <dbReference type="ARBA" id="ARBA00022741"/>
    </source>
</evidence>
<feature type="domain" description="AAA+ ATPase" evidence="14">
    <location>
        <begin position="805"/>
        <end position="927"/>
    </location>
</feature>
<dbReference type="Gene3D" id="1.10.8.710">
    <property type="match status" value="1"/>
</dbReference>
<dbReference type="InterPro" id="IPR027417">
    <property type="entry name" value="P-loop_NTPase"/>
</dbReference>
<dbReference type="SMART" id="SM00382">
    <property type="entry name" value="AAA"/>
    <property type="match status" value="2"/>
</dbReference>
<keyword evidence="5" id="KW-0493">Microtubule</keyword>
<dbReference type="InterPro" id="IPR043157">
    <property type="entry name" value="Dynein_AAA1S"/>
</dbReference>
<dbReference type="InterPro" id="IPR013602">
    <property type="entry name" value="Dynein_heavy_linker"/>
</dbReference>
<dbReference type="GO" id="GO:0005929">
    <property type="term" value="C:cilium"/>
    <property type="evidence" value="ECO:0007669"/>
    <property type="project" value="UniProtKB-SubCell"/>
</dbReference>
<keyword evidence="8" id="KW-0243">Dynein</keyword>
<dbReference type="Gene3D" id="3.40.50.300">
    <property type="entry name" value="P-loop containing nucleotide triphosphate hydrolases"/>
    <property type="match status" value="2"/>
</dbReference>
<dbReference type="InterPro" id="IPR035699">
    <property type="entry name" value="AAA_6"/>
</dbReference>
<dbReference type="GO" id="GO:0007018">
    <property type="term" value="P:microtubule-based movement"/>
    <property type="evidence" value="ECO:0007669"/>
    <property type="project" value="InterPro"/>
</dbReference>
<dbReference type="InterPro" id="IPR042228">
    <property type="entry name" value="Dynein_linker_3"/>
</dbReference>
<name>A0A183IT51_9BILA</name>
<keyword evidence="6" id="KW-0547">Nucleotide-binding</keyword>
<evidence type="ECO:0000256" key="3">
    <source>
        <dbReference type="ARBA" id="ARBA00008887"/>
    </source>
</evidence>
<dbReference type="GO" id="GO:0051959">
    <property type="term" value="F:dynein light intermediate chain binding"/>
    <property type="evidence" value="ECO:0007669"/>
    <property type="project" value="InterPro"/>
</dbReference>
<keyword evidence="9" id="KW-0175">Coiled coil</keyword>
<keyword evidence="7" id="KW-0067">ATP-binding</keyword>
<dbReference type="Gene3D" id="3.20.180.20">
    <property type="entry name" value="Dynein heavy chain, N-terminal domain 2"/>
    <property type="match status" value="1"/>
</dbReference>
<dbReference type="GO" id="GO:0045505">
    <property type="term" value="F:dynein intermediate chain binding"/>
    <property type="evidence" value="ECO:0007669"/>
    <property type="project" value="InterPro"/>
</dbReference>
<dbReference type="InterPro" id="IPR026983">
    <property type="entry name" value="DHC"/>
</dbReference>
<dbReference type="WBParaSite" id="SBAD_0000706101-mRNA-1">
    <property type="protein sequence ID" value="SBAD_0000706101-mRNA-1"/>
    <property type="gene ID" value="SBAD_0000706101"/>
</dbReference>
<dbReference type="GO" id="GO:0030286">
    <property type="term" value="C:dynein complex"/>
    <property type="evidence" value="ECO:0007669"/>
    <property type="project" value="UniProtKB-KW"/>
</dbReference>
<proteinExistence type="inferred from homology"/>
<dbReference type="Gene3D" id="1.20.58.1120">
    <property type="match status" value="1"/>
</dbReference>
<dbReference type="GO" id="GO:0005524">
    <property type="term" value="F:ATP binding"/>
    <property type="evidence" value="ECO:0007669"/>
    <property type="project" value="UniProtKB-KW"/>
</dbReference>
<keyword evidence="4" id="KW-0963">Cytoplasm</keyword>
<evidence type="ECO:0000256" key="2">
    <source>
        <dbReference type="ARBA" id="ARBA00004245"/>
    </source>
</evidence>
<keyword evidence="12" id="KW-0206">Cytoskeleton</keyword>
<evidence type="ECO:0000256" key="13">
    <source>
        <dbReference type="ARBA" id="ARBA00023273"/>
    </source>
</evidence>
<dbReference type="FunFam" id="3.40.50.300:FF:000071">
    <property type="entry name" value="Cytoplasmic dynein heavy chain 1"/>
    <property type="match status" value="1"/>
</dbReference>
<dbReference type="FunFam" id="1.10.8.710:FF:000001">
    <property type="entry name" value="Dynein axonemal heavy chain 2"/>
    <property type="match status" value="1"/>
</dbReference>
<evidence type="ECO:0000259" key="14">
    <source>
        <dbReference type="SMART" id="SM00382"/>
    </source>
</evidence>
<evidence type="ECO:0000256" key="10">
    <source>
        <dbReference type="ARBA" id="ARBA00023069"/>
    </source>
</evidence>
<reference evidence="15" key="1">
    <citation type="submission" date="2016-06" db="UniProtKB">
        <authorList>
            <consortium name="WormBaseParasite"/>
        </authorList>
    </citation>
    <scope>IDENTIFICATION</scope>
</reference>
<dbReference type="Pfam" id="PF12774">
    <property type="entry name" value="AAA_6"/>
    <property type="match status" value="1"/>
</dbReference>
<keyword evidence="11" id="KW-0505">Motor protein</keyword>
<organism evidence="15">
    <name type="scientific">Soboliphyme baturini</name>
    <dbReference type="NCBI Taxonomy" id="241478"/>
    <lineage>
        <taxon>Eukaryota</taxon>
        <taxon>Metazoa</taxon>
        <taxon>Ecdysozoa</taxon>
        <taxon>Nematoda</taxon>
        <taxon>Enoplea</taxon>
        <taxon>Dorylaimia</taxon>
        <taxon>Dioctophymatida</taxon>
        <taxon>Dioctophymatoidea</taxon>
        <taxon>Soboliphymatidae</taxon>
        <taxon>Soboliphyme</taxon>
    </lineage>
</organism>
<evidence type="ECO:0000256" key="8">
    <source>
        <dbReference type="ARBA" id="ARBA00023017"/>
    </source>
</evidence>
<feature type="domain" description="AAA+ ATPase" evidence="14">
    <location>
        <begin position="516"/>
        <end position="663"/>
    </location>
</feature>
<sequence length="956" mass="109132">LFIDYCRSKLYLFDEFLATSTEKLKLVEKNVIVTFIEAEIAQLKELLRLLPYCRGEIFSEEHWLEFFRLLGLPTDRPLDKILFADLLAVRNEIAQKSSQIKELNSKAQGEVTIRDAFKELDNWAAMATFELTEYHSADIEKVRLVKDWKTSLNQIGENIALVQTLKDSTFYTTFTERVSFWEERLMQLRETVQMLVEIQRRWVYLAPIFEHGALPQEQARFQKVDKDFRQRLNQPGLSRRLSTQLDHLLRCQKALNAFLEEKRYKFPRFYFVGDDDLLEILGQSTRQATVQVHMKKLFAGVHSVQFDDRQQKITAIVSAEGEVVQLAKAVQLDSAAEIWLADLENSIQFTLKELTKKYIELKTTNPSALDPGKFPSQILCLCEQINFCQVCEKEISSKNLPNLLADLKKQLKSYTSMMPPSSVLQLKLKALILDLIHNIDVSEQLIKANTTSVESWHWQKQLRFYISSNGTVTVKMANAQFEYSYEYQGNVSKLVHSPLTDKCFLTLTQAISMGLGGNPFGPAGTGKTESVKALAYLLGRPVLVFNCDEAIDVKSLARIFVGLVKCGAMGCFDEFNRLDKDVLSAVSSQIQIIQHALRHQLKDVQLLNTKVEIDHKAAICITLNPAGHGYGGRQELPDNLKQLFRPIAMTEPDSYQIAETLLLADGFKKASEIARKLVTLFSICREILSSQQHYDWGLRALKTVLQSCGDLLRLQRTNNRAAEKDVNEHWTCVRSVRLNTLPKLTFADSISFDQILRDVFPGIKFEPIVFDNLKEAVQSCSLEIGIEISDKQEEKLYQLYELLHQRIGIVIVGPSGSGKTTLWKLLRSALNKQGQKVKVYILSPKSMSKHRLFGYINPDTREWTDGILTRYAKLATREDLDPEWVESLNSVLDDNHLLTTLMQMNFQLPSGERIQFGSNVNFLFECDSLIHASPATISRMGMIFLRLVNICSDQFT</sequence>
<keyword evidence="13" id="KW-0966">Cell projection</keyword>